<dbReference type="PROSITE" id="PS51186">
    <property type="entry name" value="GNAT"/>
    <property type="match status" value="1"/>
</dbReference>
<evidence type="ECO:0000256" key="3">
    <source>
        <dbReference type="SAM" id="MobiDB-lite"/>
    </source>
</evidence>
<dbReference type="eggNOG" id="COG0456">
    <property type="taxonomic scope" value="Bacteria"/>
</dbReference>
<dbReference type="STRING" id="405948.SACE_3628"/>
<sequence>MSARPRRVRIAGLLAGAKGSGTMNGAEVAAEGSIGVVPMRMSHLEGVLDLGFRAFDVSAMPYTSWSLSSVAAHFDAQPEACWVAESDGAVVGFVLGSMSFDEREDWGYLEWIALAPSAQGKGVASRLVEACCQALFAAGAARIITDVEAGNQASERMMRRNHFSEGVTVTLLVRTRPDERGGVRHPAARSRPEDPARARLRAVARRSGS</sequence>
<dbReference type="GO" id="GO:0016747">
    <property type="term" value="F:acyltransferase activity, transferring groups other than amino-acyl groups"/>
    <property type="evidence" value="ECO:0007669"/>
    <property type="project" value="InterPro"/>
</dbReference>
<evidence type="ECO:0000256" key="1">
    <source>
        <dbReference type="ARBA" id="ARBA00022679"/>
    </source>
</evidence>
<feature type="domain" description="N-acetyltransferase" evidence="4">
    <location>
        <begin position="34"/>
        <end position="190"/>
    </location>
</feature>
<dbReference type="CDD" id="cd04301">
    <property type="entry name" value="NAT_SF"/>
    <property type="match status" value="1"/>
</dbReference>
<dbReference type="PANTHER" id="PTHR43877:SF2">
    <property type="entry name" value="AMINOALKYLPHOSPHONATE N-ACETYLTRANSFERASE-RELATED"/>
    <property type="match status" value="1"/>
</dbReference>
<dbReference type="EMBL" id="AM420293">
    <property type="protein sequence ID" value="CAM02902.1"/>
    <property type="molecule type" value="Genomic_DNA"/>
</dbReference>
<organism evidence="5 6">
    <name type="scientific">Saccharopolyspora erythraea (strain ATCC 11635 / DSM 40517 / JCM 4748 / NBRC 13426 / NCIMB 8594 / NRRL 2338)</name>
    <dbReference type="NCBI Taxonomy" id="405948"/>
    <lineage>
        <taxon>Bacteria</taxon>
        <taxon>Bacillati</taxon>
        <taxon>Actinomycetota</taxon>
        <taxon>Actinomycetes</taxon>
        <taxon>Pseudonocardiales</taxon>
        <taxon>Pseudonocardiaceae</taxon>
        <taxon>Saccharopolyspora</taxon>
    </lineage>
</organism>
<dbReference type="HOGENOM" id="CLU_1314651_0_0_11"/>
<protein>
    <submittedName>
        <fullName evidence="5">Acetyltransferase-like</fullName>
    </submittedName>
</protein>
<dbReference type="KEGG" id="sen:SACE_3628"/>
<evidence type="ECO:0000256" key="2">
    <source>
        <dbReference type="ARBA" id="ARBA00023315"/>
    </source>
</evidence>
<feature type="compositionally biased region" description="Basic residues" evidence="3">
    <location>
        <begin position="198"/>
        <end position="209"/>
    </location>
</feature>
<dbReference type="InterPro" id="IPR000182">
    <property type="entry name" value="GNAT_dom"/>
</dbReference>
<keyword evidence="2" id="KW-0012">Acyltransferase</keyword>
<dbReference type="InterPro" id="IPR050832">
    <property type="entry name" value="Bact_Acetyltransf"/>
</dbReference>
<feature type="region of interest" description="Disordered" evidence="3">
    <location>
        <begin position="178"/>
        <end position="209"/>
    </location>
</feature>
<dbReference type="InterPro" id="IPR016181">
    <property type="entry name" value="Acyl_CoA_acyltransferase"/>
</dbReference>
<accession>A4FFS7</accession>
<name>A4FFS7_SACEN</name>
<proteinExistence type="predicted"/>
<evidence type="ECO:0000313" key="5">
    <source>
        <dbReference type="EMBL" id="CAM02902.1"/>
    </source>
</evidence>
<keyword evidence="6" id="KW-1185">Reference proteome</keyword>
<reference evidence="5 6" key="1">
    <citation type="journal article" date="2007" name="Nat. Biotechnol.">
        <title>Complete genome sequence of the erythromycin-producing bacterium Saccharopolyspora erythraea NRRL23338.</title>
        <authorList>
            <person name="Oliynyk M."/>
            <person name="Samborskyy M."/>
            <person name="Lester J.B."/>
            <person name="Mironenko T."/>
            <person name="Scott N."/>
            <person name="Dickens S."/>
            <person name="Haydock S.F."/>
            <person name="Leadlay P.F."/>
        </authorList>
    </citation>
    <scope>NUCLEOTIDE SEQUENCE [LARGE SCALE GENOMIC DNA]</scope>
    <source>
        <strain evidence="6">ATCC 11635 / DSM 40517 / JCM 4748 / NBRC 13426 / NCIMB 8594 / NRRL 2338</strain>
    </source>
</reference>
<dbReference type="AlphaFoldDB" id="A4FFS7"/>
<keyword evidence="1" id="KW-0808">Transferase</keyword>
<dbReference type="Proteomes" id="UP000006728">
    <property type="component" value="Chromosome"/>
</dbReference>
<dbReference type="SUPFAM" id="SSF55729">
    <property type="entry name" value="Acyl-CoA N-acyltransferases (Nat)"/>
    <property type="match status" value="1"/>
</dbReference>
<gene>
    <name evidence="5" type="ordered locus">SACE_3628</name>
</gene>
<dbReference type="Pfam" id="PF00583">
    <property type="entry name" value="Acetyltransf_1"/>
    <property type="match status" value="1"/>
</dbReference>
<evidence type="ECO:0000259" key="4">
    <source>
        <dbReference type="PROSITE" id="PS51186"/>
    </source>
</evidence>
<evidence type="ECO:0000313" key="6">
    <source>
        <dbReference type="Proteomes" id="UP000006728"/>
    </source>
</evidence>
<dbReference type="Gene3D" id="3.40.630.30">
    <property type="match status" value="1"/>
</dbReference>
<dbReference type="PANTHER" id="PTHR43877">
    <property type="entry name" value="AMINOALKYLPHOSPHONATE N-ACETYLTRANSFERASE-RELATED-RELATED"/>
    <property type="match status" value="1"/>
</dbReference>